<sequence length="1779" mass="202838">MTSGPHEVPGLVIRDCAAVFAEPLCFIFNLILKTSCYPMRWKTSAVRPIQKKDDRLEITNYRHIALISNFAKVFEYILYNSSLHYVSHKLSSNQHRFTNRRSTETNLVSISHLHGFLEGLRRIDHSLLLIKLESFGFSDSLVELIRSYLRDRFMYVRGNGNYDTWKIQVEALLIKNDTWSYVSGEKPKPEITGEGEARAVTEEEQKKWIAADRKAKSDLILAMNASELRQIRSCETSREIWMKLESIYESKGPARKATLLKQLIQHKMREDDDVREHVARFMDTVDKLQGMNIEINGDLLSIMLLYSLPSSFENFRCAIESRDSLPNVENLKVKIVEENDARNQKLDGSSTGGVMFSKHFSRDLNTSKDNYKKQDEKSSKPKITYKCNYCGKRGHKAADCFKKKREENQKAGLVHEAYFSGKTNNKWCLDSGCTSHICNDKELFINSEKAQCQLKLASNATTQAIAKGSVNILTSVGNQAKKIELKNTLYAPDFRTNLLSIAKIVDKNREVLFTKNRAFIQDRRGRVKMIADRDGDLFYLRENHQEACATSVTMTCDIFSNWHRRFGHLNFKDLEVMMKENLVTGAKLKGAVSTNNPCKICIAGKFATAPFPRRPNRSSNLLDIVHTDVCGPMRIESKGGARYFVTFTDDYSRWTQTYLIRKKSEVASKFREYKNFVETQLERKIKAVQSDNGKEYCNKEMDKFFRDFGIQRRLTTVYSPQQNGLAERKNRTLVEAARCMLLESGLPASFWGEAIMTANHVRNRCISKSIDGDIPYERWTGKSPDVSHLQIFGCKAYVLDKSTNRGKFDSKTVEGIFVGYSDYPKGYRVWIPSEQKIRISRDVKFFEEFESNEYEDIISSETLNGRFKLSDLLDNTDPNGRVDIDICGGGNSLEETKAPTVNMQEIPLMQEDFEEDEITGEIVTPDEEIEKMDDAIKTKRGPGRPRKILTGKVGRPKKQYHMIYNQNLPVVVDRSNTESTSGEDLRYEEIDFVMAASEIPFSEAIHGADKDEWKDAILSEIKSLVINDTWDVVDKPDHAKVVGCRTVLRNKYAADGTLDRRKARVVAKGFTQRPGIDFHDTFAPVARLSSLRLLVALAAKYNLKISQLDVTSAYLNGKIDTEVFMEKPALLQEMLQRIINEEEDDHTLVKKARVMLRDLQGENKICRLRKALYGLRQAGRQWNYEIDKTMKRAGLVPTNADPCVYVDKNTRTFVLIYVDDILIISGNQERERQIKDVLSKTFRIKDFGLAKYCLGIQIEQNENEICLSQAGYIREILKRYRMEDCKPVLTPLAVGSKLSELHSEDDNEDTNFPFRELIGALMYVAVGIRPDVSHAVSVLSQFSNCYRKKHCTAAKRVLRYLKGTIDKKLIYRKNQDNLTCYVDADWANCEIDRRSYTGSTFILSGAAFSWESRKQRTVALSSTEAEYMALSDASKEAVFLIGYLKELGFQSLANVVVFNDNQGAGKLTENSVYHARSKHIDVRYHFIRDAVKKHPIKILYLPTEKMIADVLTKALPKENHDRCILGLGLQSDNTSVARYDIRERSDLSLLRRPSASCGVRGSAVLLPLRPLLIPVEMKKSRPEKQETRRIRWNGSCKRSSYAIQHETKNHATLLTGTGDFVKIPKIGAIHKKTLPRSSPSHGTFSKEEEWHRNANLSPCPKKSNQSRGRKTDLNSCRPKEYREPTGTKRPTPSIIDENRRSRPSPGVLGDEESSVKEGEKKMSRDEKVKGIYGVGVKKKGKAASSAGAKRKENEEKPTRKTKREGKVERINDNDKRTGG</sequence>
<feature type="region of interest" description="Disordered" evidence="6">
    <location>
        <begin position="1631"/>
        <end position="1779"/>
    </location>
</feature>
<dbReference type="Pfam" id="PF13976">
    <property type="entry name" value="gag_pre-integrs"/>
    <property type="match status" value="1"/>
</dbReference>
<feature type="compositionally biased region" description="Basic and acidic residues" evidence="6">
    <location>
        <begin position="1713"/>
        <end position="1729"/>
    </location>
</feature>
<dbReference type="EMBL" id="JABDTM020025999">
    <property type="protein sequence ID" value="KAH0812494.1"/>
    <property type="molecule type" value="Genomic_DNA"/>
</dbReference>
<dbReference type="GO" id="GO:0042575">
    <property type="term" value="C:DNA polymerase complex"/>
    <property type="evidence" value="ECO:0007669"/>
    <property type="project" value="UniProtKB-ARBA"/>
</dbReference>
<dbReference type="SUPFAM" id="SSF57756">
    <property type="entry name" value="Retrovirus zinc finger-like domains"/>
    <property type="match status" value="1"/>
</dbReference>
<keyword evidence="10" id="KW-1185">Reference proteome</keyword>
<dbReference type="InterPro" id="IPR012337">
    <property type="entry name" value="RNaseH-like_sf"/>
</dbReference>
<feature type="compositionally biased region" description="Basic and acidic residues" evidence="6">
    <location>
        <begin position="1749"/>
        <end position="1779"/>
    </location>
</feature>
<dbReference type="Pfam" id="PF14223">
    <property type="entry name" value="Retrotran_gag_2"/>
    <property type="match status" value="1"/>
</dbReference>
<evidence type="ECO:0000256" key="6">
    <source>
        <dbReference type="SAM" id="MobiDB-lite"/>
    </source>
</evidence>
<dbReference type="InterPro" id="IPR001584">
    <property type="entry name" value="Integrase_cat-core"/>
</dbReference>
<dbReference type="InterPro" id="IPR043502">
    <property type="entry name" value="DNA/RNA_pol_sf"/>
</dbReference>
<feature type="compositionally biased region" description="Basic and acidic residues" evidence="6">
    <location>
        <begin position="1669"/>
        <end position="1686"/>
    </location>
</feature>
<evidence type="ECO:0000259" key="8">
    <source>
        <dbReference type="PROSITE" id="PS50994"/>
    </source>
</evidence>
<dbReference type="GO" id="GO:0006508">
    <property type="term" value="P:proteolysis"/>
    <property type="evidence" value="ECO:0007669"/>
    <property type="project" value="UniProtKB-KW"/>
</dbReference>
<dbReference type="GO" id="GO:0015074">
    <property type="term" value="P:DNA integration"/>
    <property type="evidence" value="ECO:0007669"/>
    <property type="project" value="InterPro"/>
</dbReference>
<dbReference type="InterPro" id="IPR057670">
    <property type="entry name" value="SH3_retrovirus"/>
</dbReference>
<dbReference type="Proteomes" id="UP000719412">
    <property type="component" value="Unassembled WGS sequence"/>
</dbReference>
<dbReference type="InterPro" id="IPR013103">
    <property type="entry name" value="RVT_2"/>
</dbReference>
<dbReference type="InterPro" id="IPR054722">
    <property type="entry name" value="PolX-like_BBD"/>
</dbReference>
<keyword evidence="5" id="KW-0862">Zinc</keyword>
<dbReference type="GO" id="GO:0071897">
    <property type="term" value="P:DNA biosynthetic process"/>
    <property type="evidence" value="ECO:0007669"/>
    <property type="project" value="UniProtKB-ARBA"/>
</dbReference>
<dbReference type="CDD" id="cd09272">
    <property type="entry name" value="RNase_HI_RT_Ty1"/>
    <property type="match status" value="1"/>
</dbReference>
<dbReference type="PROSITE" id="PS50158">
    <property type="entry name" value="ZF_CCHC"/>
    <property type="match status" value="1"/>
</dbReference>
<feature type="domain" description="CCHC-type" evidence="7">
    <location>
        <begin position="386"/>
        <end position="400"/>
    </location>
</feature>
<dbReference type="Pfam" id="PF22936">
    <property type="entry name" value="Pol_BBD"/>
    <property type="match status" value="1"/>
</dbReference>
<dbReference type="PROSITE" id="PS50994">
    <property type="entry name" value="INTEGRASE"/>
    <property type="match status" value="1"/>
</dbReference>
<evidence type="ECO:0000256" key="2">
    <source>
        <dbReference type="ARBA" id="ARBA00022723"/>
    </source>
</evidence>
<evidence type="ECO:0000256" key="4">
    <source>
        <dbReference type="ARBA" id="ARBA00022801"/>
    </source>
</evidence>
<dbReference type="GO" id="GO:0008270">
    <property type="term" value="F:zinc ion binding"/>
    <property type="evidence" value="ECO:0007669"/>
    <property type="project" value="UniProtKB-KW"/>
</dbReference>
<keyword evidence="5" id="KW-0863">Zinc-finger</keyword>
<dbReference type="InterPro" id="IPR036397">
    <property type="entry name" value="RNaseH_sf"/>
</dbReference>
<dbReference type="GO" id="GO:0004190">
    <property type="term" value="F:aspartic-type endopeptidase activity"/>
    <property type="evidence" value="ECO:0007669"/>
    <property type="project" value="UniProtKB-KW"/>
</dbReference>
<dbReference type="InterPro" id="IPR025724">
    <property type="entry name" value="GAG-pre-integrase_dom"/>
</dbReference>
<dbReference type="PANTHER" id="PTHR42648:SF28">
    <property type="entry name" value="TRANSPOSON-ENCODED PROTEIN WITH RIBONUCLEASE H-LIKE AND RETROVIRUS ZINC FINGER-LIKE DOMAINS"/>
    <property type="match status" value="1"/>
</dbReference>
<name>A0A8J6HD47_TENMO</name>
<dbReference type="InterPro" id="IPR039537">
    <property type="entry name" value="Retrotran_Ty1/copia-like"/>
</dbReference>
<evidence type="ECO:0000259" key="7">
    <source>
        <dbReference type="PROSITE" id="PS50158"/>
    </source>
</evidence>
<gene>
    <name evidence="9" type="ORF">GEV33_010297</name>
</gene>
<evidence type="ECO:0000256" key="1">
    <source>
        <dbReference type="ARBA" id="ARBA00022670"/>
    </source>
</evidence>
<feature type="domain" description="Integrase catalytic" evidence="8">
    <location>
        <begin position="611"/>
        <end position="783"/>
    </location>
</feature>
<organism evidence="9 10">
    <name type="scientific">Tenebrio molitor</name>
    <name type="common">Yellow mealworm beetle</name>
    <dbReference type="NCBI Taxonomy" id="7067"/>
    <lineage>
        <taxon>Eukaryota</taxon>
        <taxon>Metazoa</taxon>
        <taxon>Ecdysozoa</taxon>
        <taxon>Arthropoda</taxon>
        <taxon>Hexapoda</taxon>
        <taxon>Insecta</taxon>
        <taxon>Pterygota</taxon>
        <taxon>Neoptera</taxon>
        <taxon>Endopterygota</taxon>
        <taxon>Coleoptera</taxon>
        <taxon>Polyphaga</taxon>
        <taxon>Cucujiformia</taxon>
        <taxon>Tenebrionidae</taxon>
        <taxon>Tenebrio</taxon>
    </lineage>
</organism>
<dbReference type="SUPFAM" id="SSF56672">
    <property type="entry name" value="DNA/RNA polymerases"/>
    <property type="match status" value="1"/>
</dbReference>
<dbReference type="GO" id="GO:0003676">
    <property type="term" value="F:nucleic acid binding"/>
    <property type="evidence" value="ECO:0007669"/>
    <property type="project" value="InterPro"/>
</dbReference>
<dbReference type="PANTHER" id="PTHR42648">
    <property type="entry name" value="TRANSPOSASE, PUTATIVE-RELATED"/>
    <property type="match status" value="1"/>
</dbReference>
<protein>
    <submittedName>
        <fullName evidence="9">Uncharacterized protein</fullName>
    </submittedName>
</protein>
<dbReference type="Pfam" id="PF07727">
    <property type="entry name" value="RVT_2"/>
    <property type="match status" value="2"/>
</dbReference>
<evidence type="ECO:0000313" key="10">
    <source>
        <dbReference type="Proteomes" id="UP000719412"/>
    </source>
</evidence>
<keyword evidence="2" id="KW-0479">Metal-binding</keyword>
<reference evidence="9" key="1">
    <citation type="journal article" date="2020" name="J Insects Food Feed">
        <title>The yellow mealworm (Tenebrio molitor) genome: a resource for the emerging insects as food and feed industry.</title>
        <authorList>
            <person name="Eriksson T."/>
            <person name="Andere A."/>
            <person name="Kelstrup H."/>
            <person name="Emery V."/>
            <person name="Picard C."/>
        </authorList>
    </citation>
    <scope>NUCLEOTIDE SEQUENCE</scope>
    <source>
        <strain evidence="9">Stoneville</strain>
        <tissue evidence="9">Whole head</tissue>
    </source>
</reference>
<keyword evidence="4" id="KW-0378">Hydrolase</keyword>
<dbReference type="Pfam" id="PF25597">
    <property type="entry name" value="SH3_retrovirus"/>
    <property type="match status" value="1"/>
</dbReference>
<comment type="caution">
    <text evidence="9">The sequence shown here is derived from an EMBL/GenBank/DDBJ whole genome shotgun (WGS) entry which is preliminary data.</text>
</comment>
<reference evidence="9" key="2">
    <citation type="submission" date="2021-08" db="EMBL/GenBank/DDBJ databases">
        <authorList>
            <person name="Eriksson T."/>
        </authorList>
    </citation>
    <scope>NUCLEOTIDE SEQUENCE</scope>
    <source>
        <strain evidence="9">Stoneville</strain>
        <tissue evidence="9">Whole head</tissue>
    </source>
</reference>
<keyword evidence="1" id="KW-0645">Protease</keyword>
<dbReference type="Gene3D" id="3.30.420.10">
    <property type="entry name" value="Ribonuclease H-like superfamily/Ribonuclease H"/>
    <property type="match status" value="1"/>
</dbReference>
<accession>A0A8J6HD47</accession>
<dbReference type="SUPFAM" id="SSF53098">
    <property type="entry name" value="Ribonuclease H-like"/>
    <property type="match status" value="1"/>
</dbReference>
<proteinExistence type="predicted"/>
<evidence type="ECO:0000256" key="5">
    <source>
        <dbReference type="PROSITE-ProRule" id="PRU00047"/>
    </source>
</evidence>
<dbReference type="InterPro" id="IPR001878">
    <property type="entry name" value="Znf_CCHC"/>
</dbReference>
<dbReference type="Pfam" id="PF00665">
    <property type="entry name" value="rve"/>
    <property type="match status" value="1"/>
</dbReference>
<evidence type="ECO:0000313" key="9">
    <source>
        <dbReference type="EMBL" id="KAH0812494.1"/>
    </source>
</evidence>
<keyword evidence="3" id="KW-0064">Aspartyl protease</keyword>
<dbReference type="InterPro" id="IPR036875">
    <property type="entry name" value="Znf_CCHC_sf"/>
</dbReference>
<evidence type="ECO:0000256" key="3">
    <source>
        <dbReference type="ARBA" id="ARBA00022750"/>
    </source>
</evidence>